<gene>
    <name evidence="2" type="ORF">NDEV_1536</name>
</gene>
<protein>
    <submittedName>
        <fullName evidence="2">Uncharacterized protein</fullName>
    </submittedName>
</protein>
<feature type="transmembrane region" description="Helical" evidence="1">
    <location>
        <begin position="259"/>
        <end position="287"/>
    </location>
</feature>
<evidence type="ECO:0000313" key="2">
    <source>
        <dbReference type="EMBL" id="CUR52301.1"/>
    </source>
</evidence>
<name>A0A128A4N8_9ARCH</name>
<accession>A0A128A4N8</accession>
<keyword evidence="3" id="KW-1185">Reference proteome</keyword>
<sequence length="295" mass="33507">MNEELLELVEQLVEFGYGDSLRLDSISNRLRNGELPYPSDQRYVDMLVSKYLYPHEEEGKSLRKPMGRLERKIQNVKQRYEGESKITNENLVDICPKCSSPAPRMFSFCSKCGAYHDEHNFVDIRKAQQKKEGYPKQLPQNTSMKQCIACDSRIFRTHEFCPICGAYQNEHNPKKKKSDSKIIRSYQALSLIGGIIGIITVFWAGTTIQLLSIILNYVGTQTPEYIGFMNQIWISLALYIISMLIPFAVRNTKATGTILVILSFATLTSAGMFGAISFALLLTAGIVSLRWKPRK</sequence>
<proteinExistence type="predicted"/>
<reference evidence="3" key="1">
    <citation type="submission" date="2015-10" db="EMBL/GenBank/DDBJ databases">
        <authorList>
            <person name="Lehtovirta-Morley L.E."/>
            <person name="Vieille C."/>
        </authorList>
    </citation>
    <scope>NUCLEOTIDE SEQUENCE [LARGE SCALE GENOMIC DNA]</scope>
</reference>
<feature type="transmembrane region" description="Helical" evidence="1">
    <location>
        <begin position="185"/>
        <end position="205"/>
    </location>
</feature>
<evidence type="ECO:0000313" key="3">
    <source>
        <dbReference type="Proteomes" id="UP000196239"/>
    </source>
</evidence>
<evidence type="ECO:0000256" key="1">
    <source>
        <dbReference type="SAM" id="Phobius"/>
    </source>
</evidence>
<dbReference type="AlphaFoldDB" id="A0A128A4N8"/>
<dbReference type="KEGG" id="ndv:NDEV_1536"/>
<keyword evidence="1" id="KW-0472">Membrane</keyword>
<organism evidence="2 3">
    <name type="scientific">Nitrosotalea devaniterrae</name>
    <dbReference type="NCBI Taxonomy" id="1078905"/>
    <lineage>
        <taxon>Archaea</taxon>
        <taxon>Nitrososphaerota</taxon>
        <taxon>Nitrososphaeria</taxon>
        <taxon>Nitrosotaleales</taxon>
        <taxon>Nitrosotaleaceae</taxon>
        <taxon>Nitrosotalea</taxon>
    </lineage>
</organism>
<keyword evidence="1" id="KW-1133">Transmembrane helix</keyword>
<keyword evidence="1" id="KW-0812">Transmembrane</keyword>
<dbReference type="Proteomes" id="UP000196239">
    <property type="component" value="Chromosome 1"/>
</dbReference>
<dbReference type="EMBL" id="LN890280">
    <property type="protein sequence ID" value="CUR52301.1"/>
    <property type="molecule type" value="Genomic_DNA"/>
</dbReference>
<feature type="transmembrane region" description="Helical" evidence="1">
    <location>
        <begin position="225"/>
        <end position="247"/>
    </location>
</feature>